<dbReference type="InterPro" id="IPR019412">
    <property type="entry name" value="IML2/TPR_39"/>
</dbReference>
<reference evidence="1 2" key="1">
    <citation type="journal article" date="2018" name="Gigascience">
        <title>Genomes of trombidid mites reveal novel predicted allergens and laterally-transferred genes associated with secondary metabolism.</title>
        <authorList>
            <person name="Dong X."/>
            <person name="Chaisiri K."/>
            <person name="Xia D."/>
            <person name="Armstrong S.D."/>
            <person name="Fang Y."/>
            <person name="Donnelly M.J."/>
            <person name="Kadowaki T."/>
            <person name="McGarry J.W."/>
            <person name="Darby A.C."/>
            <person name="Makepeace B.L."/>
        </authorList>
    </citation>
    <scope>NUCLEOTIDE SEQUENCE [LARGE SCALE GENOMIC DNA]</scope>
    <source>
        <strain evidence="1">UoL-UT</strain>
    </source>
</reference>
<evidence type="ECO:0000313" key="1">
    <source>
        <dbReference type="EMBL" id="RWS28540.1"/>
    </source>
</evidence>
<evidence type="ECO:0000313" key="2">
    <source>
        <dbReference type="Proteomes" id="UP000288716"/>
    </source>
</evidence>
<keyword evidence="2" id="KW-1185">Reference proteome</keyword>
<sequence length="571" mass="66782">MSPGPVSDMTQLTFLEQIDDTVELAKLFFANKFEECAQKFKEKRDISMYHHFGQCLLTTIQGILTFDKNVMGVAIDEIEVCLTVYTKKYLKQKSGFFSTKNYDQYSDEEIHAELSYNILLNLSSLVNVVYDQSFTGFVKSAYRITNAYMGYKECLKILETRNCWSHPRLREHFEALLKHFLGIIEIVIAYMPPKLSRLLEFIGFSGQLETGMQYLETSFYIKNTFGNLASSVVLMFLNIFAEFFYGLGNLNIPLMKDIHSNCVRNFPNSSFSAMSEAVIQTADCKFDEVVNTLEQFLETSEEQPQYIQFVMCWMKSWAYAFLCDWNKAAENMKHLLNCPWAPAMFHYIYGTFLFAAKSGKDFDENVDRVALIFEKVPSLRLKIGGRKLFHDDFVVNRSQKYFSSSRKYFLPTYELFYIWNYFSLISKNKKSMETILQDIKLKLESIEDVNSMYDDYAMLLFLKAVVLKYSREETEARKIFLQIIQNGKKLHEDNIVLAHSMYEVALMFRDKGNTAECREWLKKAKKNQHGYLTERLLKFRIDLLLNHVDSKYNDLSDSSKDDFEQIENTQL</sequence>
<dbReference type="EMBL" id="NCKV01001323">
    <property type="protein sequence ID" value="RWS28540.1"/>
    <property type="molecule type" value="Genomic_DNA"/>
</dbReference>
<organism evidence="1 2">
    <name type="scientific">Leptotrombidium deliense</name>
    <dbReference type="NCBI Taxonomy" id="299467"/>
    <lineage>
        <taxon>Eukaryota</taxon>
        <taxon>Metazoa</taxon>
        <taxon>Ecdysozoa</taxon>
        <taxon>Arthropoda</taxon>
        <taxon>Chelicerata</taxon>
        <taxon>Arachnida</taxon>
        <taxon>Acari</taxon>
        <taxon>Acariformes</taxon>
        <taxon>Trombidiformes</taxon>
        <taxon>Prostigmata</taxon>
        <taxon>Anystina</taxon>
        <taxon>Parasitengona</taxon>
        <taxon>Trombiculoidea</taxon>
        <taxon>Trombiculidae</taxon>
        <taxon>Leptotrombidium</taxon>
    </lineage>
</organism>
<dbReference type="PANTHER" id="PTHR31859:SF9">
    <property type="entry name" value="TETRATRICOPEPTIDE REPEAT PROTEIN 39B"/>
    <property type="match status" value="1"/>
</dbReference>
<name>A0A443SLY4_9ACAR</name>
<dbReference type="AlphaFoldDB" id="A0A443SLY4"/>
<dbReference type="PANTHER" id="PTHR31859">
    <property type="entry name" value="TETRATRICOPEPTIDE REPEAT PROTEIN 39 FAMILY MEMBER"/>
    <property type="match status" value="1"/>
</dbReference>
<proteinExistence type="predicted"/>
<accession>A0A443SLY4</accession>
<gene>
    <name evidence="1" type="ORF">B4U80_05199</name>
</gene>
<dbReference type="Gene3D" id="1.25.40.10">
    <property type="entry name" value="Tetratricopeptide repeat domain"/>
    <property type="match status" value="1"/>
</dbReference>
<protein>
    <submittedName>
        <fullName evidence="1">Tetratricopeptide repeat protein 39A-like protein</fullName>
    </submittedName>
</protein>
<dbReference type="InterPro" id="IPR011990">
    <property type="entry name" value="TPR-like_helical_dom_sf"/>
</dbReference>
<comment type="caution">
    <text evidence="1">The sequence shown here is derived from an EMBL/GenBank/DDBJ whole genome shotgun (WGS) entry which is preliminary data.</text>
</comment>
<dbReference type="Proteomes" id="UP000288716">
    <property type="component" value="Unassembled WGS sequence"/>
</dbReference>
<dbReference type="OrthoDB" id="6497673at2759"/>
<dbReference type="VEuPathDB" id="VectorBase:LDEU003501"/>
<dbReference type="Pfam" id="PF10300">
    <property type="entry name" value="Iml2-TPR_39"/>
    <property type="match status" value="1"/>
</dbReference>